<reference evidence="3" key="2">
    <citation type="submission" date="2016-12" db="EMBL/GenBank/DDBJ databases">
        <authorList>
            <person name="Gaudriault S."/>
        </authorList>
    </citation>
    <scope>NUCLEOTIDE SEQUENCE [LARGE SCALE GENOMIC DNA]</scope>
    <source>
        <strain evidence="3">HGB1681 (deposited as PTA-6826 in the American Type Culture Collection)</strain>
    </source>
</reference>
<gene>
    <name evidence="1" type="ORF">Xinn_03911</name>
    <name evidence="2" type="ORF">XIS1_750009</name>
</gene>
<sequence length="210" mass="24328">MNNTLANSHVRELPFLHTPYEPGVSLRLDVFQRQITVLVSGDAEYPDDDPNYGTYYSEKTLFVCSAPMLTDAVQQLKSTIDKNSWVFRDEGVDYYDPDFGRDMGPMSFIPRAVMIYDRYHRRLLGGRIASASGITWARPVTRKDELIALEKERERLNDKGSYESCWDNYSTAKYLWEKASLLSLHVIESNYLIREEMDNIFLQDASVSWN</sequence>
<dbReference type="AlphaFoldDB" id="A0A1N6N0P2"/>
<evidence type="ECO:0000313" key="2">
    <source>
        <dbReference type="EMBL" id="SIP74668.1"/>
    </source>
</evidence>
<evidence type="ECO:0000313" key="4">
    <source>
        <dbReference type="Proteomes" id="UP000224871"/>
    </source>
</evidence>
<keyword evidence="4" id="KW-1185">Reference proteome</keyword>
<evidence type="ECO:0000313" key="1">
    <source>
        <dbReference type="EMBL" id="PHM27826.1"/>
    </source>
</evidence>
<accession>A0A1N6N0P2</accession>
<dbReference type="OrthoDB" id="6867088at2"/>
<organism evidence="2 3">
    <name type="scientific">Xenorhabdus innexi</name>
    <dbReference type="NCBI Taxonomy" id="290109"/>
    <lineage>
        <taxon>Bacteria</taxon>
        <taxon>Pseudomonadati</taxon>
        <taxon>Pseudomonadota</taxon>
        <taxon>Gammaproteobacteria</taxon>
        <taxon>Enterobacterales</taxon>
        <taxon>Morganellaceae</taxon>
        <taxon>Xenorhabdus</taxon>
    </lineage>
</organism>
<evidence type="ECO:0000313" key="3">
    <source>
        <dbReference type="Proteomes" id="UP000196435"/>
    </source>
</evidence>
<dbReference type="Proteomes" id="UP000196435">
    <property type="component" value="Unassembled WGS sequence"/>
</dbReference>
<proteinExistence type="predicted"/>
<dbReference type="RefSeq" id="WP_086954019.1">
    <property type="nucleotide sequence ID" value="NZ_CAWNQC010000007.1"/>
</dbReference>
<reference evidence="1 4" key="3">
    <citation type="journal article" date="2017" name="Nat. Microbiol.">
        <title>Natural product diversity associated with the nematode symbionts Photorhabdus and Xenorhabdus.</title>
        <authorList>
            <person name="Tobias N.J."/>
            <person name="Wolff H."/>
            <person name="Djahanschiri B."/>
            <person name="Grundmann F."/>
            <person name="Kronenwerth M."/>
            <person name="Shi Y.M."/>
            <person name="Simonyi S."/>
            <person name="Grun P."/>
            <person name="Shapiro-Ilan D."/>
            <person name="Pidot S.J."/>
            <person name="Stinear T.P."/>
            <person name="Ebersberger I."/>
            <person name="Bode H.B."/>
        </authorList>
    </citation>
    <scope>NUCLEOTIDE SEQUENCE [LARGE SCALE GENOMIC DNA]</scope>
    <source>
        <strain evidence="1 4">DSM 16336</strain>
    </source>
</reference>
<dbReference type="Proteomes" id="UP000224871">
    <property type="component" value="Unassembled WGS sequence"/>
</dbReference>
<dbReference type="EMBL" id="FTLG01000220">
    <property type="protein sequence ID" value="SIP74668.1"/>
    <property type="molecule type" value="Genomic_DNA"/>
</dbReference>
<reference evidence="2" key="1">
    <citation type="submission" date="2016-12" db="EMBL/GenBank/DDBJ databases">
        <authorList>
            <person name="Song W.-J."/>
            <person name="Kurnit D.M."/>
        </authorList>
    </citation>
    <scope>NUCLEOTIDE SEQUENCE [LARGE SCALE GENOMIC DNA]</scope>
    <source>
        <strain evidence="2">HGB1681</strain>
    </source>
</reference>
<protein>
    <submittedName>
        <fullName evidence="2">Uncharacterized protein</fullName>
    </submittedName>
</protein>
<name>A0A1N6N0P2_9GAMM</name>
<dbReference type="EMBL" id="NIBU01000104">
    <property type="protein sequence ID" value="PHM27826.1"/>
    <property type="molecule type" value="Genomic_DNA"/>
</dbReference>